<dbReference type="GO" id="GO:0046872">
    <property type="term" value="F:metal ion binding"/>
    <property type="evidence" value="ECO:0007669"/>
    <property type="project" value="UniProtKB-KW"/>
</dbReference>
<dbReference type="Pfam" id="PF00348">
    <property type="entry name" value="polyprenyl_synt"/>
    <property type="match status" value="1"/>
</dbReference>
<dbReference type="AlphaFoldDB" id="T1DH81"/>
<evidence type="ECO:0000256" key="2">
    <source>
        <dbReference type="ARBA" id="ARBA00006706"/>
    </source>
</evidence>
<name>T1DH81_9ZZZZ</name>
<keyword evidence="4" id="KW-0479">Metal-binding</keyword>
<organism evidence="6">
    <name type="scientific">mine drainage metagenome</name>
    <dbReference type="NCBI Taxonomy" id="410659"/>
    <lineage>
        <taxon>unclassified sequences</taxon>
        <taxon>metagenomes</taxon>
        <taxon>ecological metagenomes</taxon>
    </lineage>
</organism>
<dbReference type="EC" id="2.5.1.-" evidence="6"/>
<comment type="cofactor">
    <cofactor evidence="1">
        <name>Mg(2+)</name>
        <dbReference type="ChEBI" id="CHEBI:18420"/>
    </cofactor>
</comment>
<sequence length="154" mass="16905">MNDILLLNAGLNKRIEQINRRITEILASESPELDEMARYTSLAGGKRLRPLMAILAFQISSEFEDTQRILDLAIAYELIHTASLVHDDIIDGASMRRGKPSLNDKYGMGNAIVVADYLFAVAYGIGSKYGEKISSIMAKAATKLAEGQIDESVN</sequence>
<dbReference type="InterPro" id="IPR033749">
    <property type="entry name" value="Polyprenyl_synt_CS"/>
</dbReference>
<evidence type="ECO:0000256" key="1">
    <source>
        <dbReference type="ARBA" id="ARBA00001946"/>
    </source>
</evidence>
<comment type="similarity">
    <text evidence="2">Belongs to the FPP/GGPP synthase family.</text>
</comment>
<feature type="non-terminal residue" evidence="6">
    <location>
        <position position="154"/>
    </location>
</feature>
<dbReference type="InterPro" id="IPR000092">
    <property type="entry name" value="Polyprenyl_synt"/>
</dbReference>
<dbReference type="InterPro" id="IPR008949">
    <property type="entry name" value="Isoprenoid_synthase_dom_sf"/>
</dbReference>
<dbReference type="PROSITE" id="PS00723">
    <property type="entry name" value="POLYPRENYL_SYNTHASE_1"/>
    <property type="match status" value="1"/>
</dbReference>
<accession>T1DH81</accession>
<dbReference type="GO" id="GO:0008299">
    <property type="term" value="P:isoprenoid biosynthetic process"/>
    <property type="evidence" value="ECO:0007669"/>
    <property type="project" value="InterPro"/>
</dbReference>
<dbReference type="SUPFAM" id="SSF48576">
    <property type="entry name" value="Terpenoid synthases"/>
    <property type="match status" value="1"/>
</dbReference>
<protein>
    <submittedName>
        <fullName evidence="6">Polyprenyl synthetase</fullName>
        <ecNumber evidence="6">2.5.1.-</ecNumber>
    </submittedName>
</protein>
<reference evidence="6" key="1">
    <citation type="submission" date="2013-08" db="EMBL/GenBank/DDBJ databases">
        <authorList>
            <person name="Mendez C."/>
            <person name="Richter M."/>
            <person name="Ferrer M."/>
            <person name="Sanchez J."/>
        </authorList>
    </citation>
    <scope>NUCLEOTIDE SEQUENCE</scope>
</reference>
<keyword evidence="3 6" id="KW-0808">Transferase</keyword>
<proteinExistence type="inferred from homology"/>
<dbReference type="PANTHER" id="PTHR12001:SF85">
    <property type="entry name" value="SHORT CHAIN ISOPRENYL DIPHOSPHATE SYNTHASE"/>
    <property type="match status" value="1"/>
</dbReference>
<dbReference type="EMBL" id="AUZX01000503">
    <property type="protein sequence ID" value="EQD80649.1"/>
    <property type="molecule type" value="Genomic_DNA"/>
</dbReference>
<keyword evidence="5" id="KW-0460">Magnesium</keyword>
<dbReference type="PANTHER" id="PTHR12001">
    <property type="entry name" value="GERANYLGERANYL PYROPHOSPHATE SYNTHASE"/>
    <property type="match status" value="1"/>
</dbReference>
<gene>
    <name evidence="6" type="ORF">B1A_00666</name>
</gene>
<evidence type="ECO:0000256" key="5">
    <source>
        <dbReference type="ARBA" id="ARBA00022842"/>
    </source>
</evidence>
<dbReference type="GO" id="GO:0004659">
    <property type="term" value="F:prenyltransferase activity"/>
    <property type="evidence" value="ECO:0007669"/>
    <property type="project" value="InterPro"/>
</dbReference>
<reference evidence="6" key="2">
    <citation type="journal article" date="2014" name="ISME J.">
        <title>Microbial stratification in low pH oxic and suboxic macroscopic growths along an acid mine drainage.</title>
        <authorList>
            <person name="Mendez-Garcia C."/>
            <person name="Mesa V."/>
            <person name="Sprenger R.R."/>
            <person name="Richter M."/>
            <person name="Diez M.S."/>
            <person name="Solano J."/>
            <person name="Bargiela R."/>
            <person name="Golyshina O.V."/>
            <person name="Manteca A."/>
            <person name="Ramos J.L."/>
            <person name="Gallego J.R."/>
            <person name="Llorente I."/>
            <person name="Martins Dos Santos V.A."/>
            <person name="Jensen O.N."/>
            <person name="Pelaez A.I."/>
            <person name="Sanchez J."/>
            <person name="Ferrer M."/>
        </authorList>
    </citation>
    <scope>NUCLEOTIDE SEQUENCE</scope>
</reference>
<comment type="caution">
    <text evidence="6">The sequence shown here is derived from an EMBL/GenBank/DDBJ whole genome shotgun (WGS) entry which is preliminary data.</text>
</comment>
<evidence type="ECO:0000256" key="4">
    <source>
        <dbReference type="ARBA" id="ARBA00022723"/>
    </source>
</evidence>
<evidence type="ECO:0000313" key="6">
    <source>
        <dbReference type="EMBL" id="EQD80649.1"/>
    </source>
</evidence>
<evidence type="ECO:0000256" key="3">
    <source>
        <dbReference type="ARBA" id="ARBA00022679"/>
    </source>
</evidence>
<dbReference type="Gene3D" id="1.10.600.10">
    <property type="entry name" value="Farnesyl Diphosphate Synthase"/>
    <property type="match status" value="1"/>
</dbReference>